<evidence type="ECO:0000313" key="1">
    <source>
        <dbReference type="EMBL" id="QGH58936.1"/>
    </source>
</evidence>
<accession>A0A5Q2V091</accession>
<reference evidence="1" key="2">
    <citation type="submission" date="2019-11" db="EMBL/GenBank/DDBJ databases">
        <title>High levels of unreported intraspecific diversity among RNA viruses in faeces of neonatal piglets with diarrhoea.</title>
        <authorList>
            <person name="Martin M."/>
            <person name="Darwich L."/>
            <person name="Puente H."/>
            <person name="Gomez de Nova P.J."/>
            <person name="Carvajal A."/>
            <person name="Franzo G."/>
        </authorList>
    </citation>
    <scope>NUCLEOTIDE SEQUENCE</scope>
    <source>
        <strain evidence="1">RVC/Pig-wt/ESP/P259/2017/G6P[5]</strain>
    </source>
</reference>
<reference evidence="1" key="1">
    <citation type="submission" date="2019-05" db="EMBL/GenBank/DDBJ databases">
        <authorList>
            <person name="Cortey M."/>
            <person name="Diaz I."/>
            <person name="Vidal A."/>
            <person name="Martin-Valls G.E."/>
            <person name="Mateu E."/>
        </authorList>
    </citation>
    <scope>NUCLEOTIDE SEQUENCE</scope>
    <source>
        <strain evidence="1">RVC/Pig-wt/ESP/P259/2017/G6P[5]</strain>
    </source>
</reference>
<proteinExistence type="predicted"/>
<organism evidence="1">
    <name type="scientific">Rotavirus C</name>
    <dbReference type="NCBI Taxonomy" id="36427"/>
    <lineage>
        <taxon>Viruses</taxon>
        <taxon>Riboviria</taxon>
        <taxon>Orthornavirae</taxon>
        <taxon>Duplornaviricota</taxon>
        <taxon>Resentoviricetes</taxon>
        <taxon>Reovirales</taxon>
        <taxon>Sedoreoviridae</taxon>
        <taxon>Rotavirus</taxon>
        <taxon>Rotavirus tritogastroenteritidis</taxon>
    </lineage>
</organism>
<protein>
    <submittedName>
        <fullName evidence="1">Nonstructural RNA-binding protein 1</fullName>
    </submittedName>
</protein>
<dbReference type="EMBL" id="MK953142">
    <property type="protein sequence ID" value="QGH58936.1"/>
    <property type="molecule type" value="Genomic_RNA"/>
</dbReference>
<name>A0A5Q2V091_9REOV</name>
<sequence length="393" mass="45981">MASPFREMLYWFGKIVDRKLPCVNTNGWSKKRGQRNGVCLNCLDECQLYPCDNCGFKHKCGNCIFSECFLDCKNEFNKIRWLSFDEDPDDNTLLQAWIRYKDYFFSKFNYGYSPQSRILDMNKNQKFKVDEGTKKALSVPITTQYLKFKFFGKIHIQFGTIFSTKIQPWLELSETKVGYLQTLNVERCAELMATRSMYACNVIKLCCITKIQCKRPITESDCMVEGYLDKDDNGWKFAAIVGNKKIPVTQKLAMNYFMKASRSELFYYAHSRCHPMSSCPRWNEGLEYYNMSILDIIFKRQFMSEVVEWFELFSQYTGVHYDFITECVHDVTMITAFKKEIDDYITDGKKISLNSVVPEEHAAYKYIIILRNSLMLAIDAALIRIRSQSMGVL</sequence>